<dbReference type="Proteomes" id="UP001458880">
    <property type="component" value="Unassembled WGS sequence"/>
</dbReference>
<organism evidence="1 2">
    <name type="scientific">Popillia japonica</name>
    <name type="common">Japanese beetle</name>
    <dbReference type="NCBI Taxonomy" id="7064"/>
    <lineage>
        <taxon>Eukaryota</taxon>
        <taxon>Metazoa</taxon>
        <taxon>Ecdysozoa</taxon>
        <taxon>Arthropoda</taxon>
        <taxon>Hexapoda</taxon>
        <taxon>Insecta</taxon>
        <taxon>Pterygota</taxon>
        <taxon>Neoptera</taxon>
        <taxon>Endopterygota</taxon>
        <taxon>Coleoptera</taxon>
        <taxon>Polyphaga</taxon>
        <taxon>Scarabaeiformia</taxon>
        <taxon>Scarabaeidae</taxon>
        <taxon>Rutelinae</taxon>
        <taxon>Popillia</taxon>
    </lineage>
</organism>
<protein>
    <submittedName>
        <fullName evidence="1">Uncharacterized protein</fullName>
    </submittedName>
</protein>
<dbReference type="AlphaFoldDB" id="A0AAW1LQE1"/>
<reference evidence="1 2" key="1">
    <citation type="journal article" date="2024" name="BMC Genomics">
        <title>De novo assembly and annotation of Popillia japonica's genome with initial clues to its potential as an invasive pest.</title>
        <authorList>
            <person name="Cucini C."/>
            <person name="Boschi S."/>
            <person name="Funari R."/>
            <person name="Cardaioli E."/>
            <person name="Iannotti N."/>
            <person name="Marturano G."/>
            <person name="Paoli F."/>
            <person name="Bruttini M."/>
            <person name="Carapelli A."/>
            <person name="Frati F."/>
            <person name="Nardi F."/>
        </authorList>
    </citation>
    <scope>NUCLEOTIDE SEQUENCE [LARGE SCALE GENOMIC DNA]</scope>
    <source>
        <strain evidence="1">DMR45628</strain>
    </source>
</reference>
<name>A0AAW1LQE1_POPJA</name>
<evidence type="ECO:0000313" key="2">
    <source>
        <dbReference type="Proteomes" id="UP001458880"/>
    </source>
</evidence>
<keyword evidence="2" id="KW-1185">Reference proteome</keyword>
<dbReference type="EMBL" id="JASPKY010000099">
    <property type="protein sequence ID" value="KAK9737472.1"/>
    <property type="molecule type" value="Genomic_DNA"/>
</dbReference>
<gene>
    <name evidence="1" type="ORF">QE152_g10684</name>
</gene>
<accession>A0AAW1LQE1</accession>
<evidence type="ECO:0000313" key="1">
    <source>
        <dbReference type="EMBL" id="KAK9737472.1"/>
    </source>
</evidence>
<comment type="caution">
    <text evidence="1">The sequence shown here is derived from an EMBL/GenBank/DDBJ whole genome shotgun (WGS) entry which is preliminary data.</text>
</comment>
<sequence>MDSLQKLNSYSEGFRKVADLEQNKLYRVKKMRTINTKYGLSILVNLDDFGDVILPSRFRAILVNLDDFGDVILPSRFRELAETIEEFNKMFTQNNVFLKAGQPVGKYIPIEFVQH</sequence>
<proteinExistence type="predicted"/>